<gene>
    <name evidence="1" type="ORF">DWV78_04145</name>
</gene>
<dbReference type="EMBL" id="QSAE01000008">
    <property type="protein sequence ID" value="RGW40708.1"/>
    <property type="molecule type" value="Genomic_DNA"/>
</dbReference>
<proteinExistence type="predicted"/>
<organism evidence="1 2">
    <name type="scientific">Agathobacter rectalis</name>
    <dbReference type="NCBI Taxonomy" id="39491"/>
    <lineage>
        <taxon>Bacteria</taxon>
        <taxon>Bacillati</taxon>
        <taxon>Bacillota</taxon>
        <taxon>Clostridia</taxon>
        <taxon>Lachnospirales</taxon>
        <taxon>Lachnospiraceae</taxon>
        <taxon>Agathobacter</taxon>
    </lineage>
</organism>
<evidence type="ECO:0000313" key="2">
    <source>
        <dbReference type="Proteomes" id="UP000286581"/>
    </source>
</evidence>
<comment type="caution">
    <text evidence="1">The sequence shown here is derived from an EMBL/GenBank/DDBJ whole genome shotgun (WGS) entry which is preliminary data.</text>
</comment>
<name>A0A413BIR2_9FIRM</name>
<accession>A0A413BIR2</accession>
<reference evidence="1 2" key="1">
    <citation type="submission" date="2018-08" db="EMBL/GenBank/DDBJ databases">
        <title>A genome reference for cultivated species of the human gut microbiota.</title>
        <authorList>
            <person name="Zou Y."/>
            <person name="Xue W."/>
            <person name="Luo G."/>
        </authorList>
    </citation>
    <scope>NUCLEOTIDE SEQUENCE [LARGE SCALE GENOMIC DNA]</scope>
    <source>
        <strain evidence="1 2">AF12-8</strain>
    </source>
</reference>
<sequence>MRHGRRIKAGFVSLRNTPGIIRTDTWQRSVANARVCVHAVPCAYVPYSIKKEPPRDAPAGVLKPNLYLKEEEKF</sequence>
<evidence type="ECO:0000313" key="1">
    <source>
        <dbReference type="EMBL" id="RGW40708.1"/>
    </source>
</evidence>
<protein>
    <submittedName>
        <fullName evidence="1">Uncharacterized protein</fullName>
    </submittedName>
</protein>
<dbReference type="AlphaFoldDB" id="A0A413BIR2"/>
<dbReference type="Proteomes" id="UP000286581">
    <property type="component" value="Unassembled WGS sequence"/>
</dbReference>